<keyword evidence="1" id="KW-1133">Transmembrane helix</keyword>
<evidence type="ECO:0000313" key="2">
    <source>
        <dbReference type="EMBL" id="TGO02555.1"/>
    </source>
</evidence>
<name>A0A4E0QTK1_9GAMM</name>
<proteinExistence type="predicted"/>
<protein>
    <submittedName>
        <fullName evidence="2">Uncharacterized protein</fullName>
    </submittedName>
</protein>
<organism evidence="2 3">
    <name type="scientific">Candidatus Thiomargarita nelsonii</name>
    <dbReference type="NCBI Taxonomy" id="1003181"/>
    <lineage>
        <taxon>Bacteria</taxon>
        <taxon>Pseudomonadati</taxon>
        <taxon>Pseudomonadota</taxon>
        <taxon>Gammaproteobacteria</taxon>
        <taxon>Thiotrichales</taxon>
        <taxon>Thiotrichaceae</taxon>
        <taxon>Thiomargarita</taxon>
    </lineage>
</organism>
<dbReference type="Proteomes" id="UP000030428">
    <property type="component" value="Unassembled WGS sequence"/>
</dbReference>
<feature type="transmembrane region" description="Helical" evidence="1">
    <location>
        <begin position="92"/>
        <end position="110"/>
    </location>
</feature>
<feature type="transmembrane region" description="Helical" evidence="1">
    <location>
        <begin position="51"/>
        <end position="71"/>
    </location>
</feature>
<feature type="transmembrane region" description="Helical" evidence="1">
    <location>
        <begin position="135"/>
        <end position="155"/>
    </location>
</feature>
<keyword evidence="1" id="KW-0812">Transmembrane</keyword>
<feature type="transmembrane region" description="Helical" evidence="1">
    <location>
        <begin position="167"/>
        <end position="195"/>
    </location>
</feature>
<reference evidence="2 3" key="1">
    <citation type="journal article" date="2016" name="Front. Microbiol.">
        <title>Single-Cell (Meta-)Genomics of a Dimorphic Candidatus Thiomargarita nelsonii Reveals Genomic Plasticity.</title>
        <authorList>
            <person name="Flood B.E."/>
            <person name="Fliss P."/>
            <person name="Jones D.S."/>
            <person name="Dick G.J."/>
            <person name="Jain S."/>
            <person name="Kaster A.K."/>
            <person name="Winkel M."/>
            <person name="Mussmann M."/>
            <person name="Bailey J."/>
        </authorList>
    </citation>
    <scope>NUCLEOTIDE SEQUENCE [LARGE SCALE GENOMIC DNA]</scope>
    <source>
        <strain evidence="2">Hydrate Ridge</strain>
    </source>
</reference>
<keyword evidence="3" id="KW-1185">Reference proteome</keyword>
<feature type="transmembrane region" description="Helical" evidence="1">
    <location>
        <begin position="201"/>
        <end position="221"/>
    </location>
</feature>
<dbReference type="EMBL" id="JSZA02000111">
    <property type="protein sequence ID" value="TGO02555.1"/>
    <property type="molecule type" value="Genomic_DNA"/>
</dbReference>
<keyword evidence="1" id="KW-0472">Membrane</keyword>
<gene>
    <name evidence="2" type="ORF">PN36_23055</name>
</gene>
<evidence type="ECO:0000256" key="1">
    <source>
        <dbReference type="SAM" id="Phobius"/>
    </source>
</evidence>
<accession>A0A4E0QTK1</accession>
<evidence type="ECO:0000313" key="3">
    <source>
        <dbReference type="Proteomes" id="UP000030428"/>
    </source>
</evidence>
<sequence length="370" mass="41848">MSFIENQLKVYNVATEHTRLSVLFLCFIILLSREPDGFFNPQFWAEDGIIFFQQNLILGFPALFEPYVGYLHLIPRLISYFSGFFPVTYAPALYNFSALVITLLVINYLFSSRIQLPFKPLLAIAVVLVPPDGDILMNITNIQWFLLLILILFIIQDKPNTRNQLLLDTLMITLIGLTGPFIILFLPLFIFRFIYICRSDYSVYLLSIALLLALIQGYFLWQTTIELPPISEAYNNYGLEVLVPILAIRLSGCLFFGDYLSSAISNLSALKTLSGNLSFGDYVSLAFNFQGLIGLTALSIILPAGLLILAVSKPRKLPLMALLSAFTHFQVPPLRDFHWKKYSQQIEQGEAVKVPINPDGWFVSIPSRVP</sequence>
<feature type="transmembrane region" description="Helical" evidence="1">
    <location>
        <begin position="285"/>
        <end position="311"/>
    </location>
</feature>
<comment type="caution">
    <text evidence="2">The sequence shown here is derived from an EMBL/GenBank/DDBJ whole genome shotgun (WGS) entry which is preliminary data.</text>
</comment>
<dbReference type="AlphaFoldDB" id="A0A4E0QTK1"/>